<keyword evidence="2" id="KW-1185">Reference proteome</keyword>
<dbReference type="RefSeq" id="WP_308135356.1">
    <property type="nucleotide sequence ID" value="NZ_JAVFKN010000017.1"/>
</dbReference>
<evidence type="ECO:0000313" key="1">
    <source>
        <dbReference type="EMBL" id="MDQ5769493.1"/>
    </source>
</evidence>
<organism evidence="1 2">
    <name type="scientific">Thiothrix subterranea</name>
    <dbReference type="NCBI Taxonomy" id="2735563"/>
    <lineage>
        <taxon>Bacteria</taxon>
        <taxon>Pseudomonadati</taxon>
        <taxon>Pseudomonadota</taxon>
        <taxon>Gammaproteobacteria</taxon>
        <taxon>Thiotrichales</taxon>
        <taxon>Thiotrichaceae</taxon>
        <taxon>Thiothrix</taxon>
    </lineage>
</organism>
<dbReference type="EMBL" id="JAVFKN010000017">
    <property type="protein sequence ID" value="MDQ5769493.1"/>
    <property type="molecule type" value="Genomic_DNA"/>
</dbReference>
<sequence length="66" mass="7016">PPALAGWQLPSASSYAALKARTVGSPTGDLHPMSSCPCRAYTIMSTTDAVTARDFAQLTPRRARHT</sequence>
<gene>
    <name evidence="1" type="ORF">RCC75_13200</name>
</gene>
<accession>A0ABU0Y9N7</accession>
<evidence type="ECO:0000313" key="2">
    <source>
        <dbReference type="Proteomes" id="UP001223336"/>
    </source>
</evidence>
<dbReference type="Proteomes" id="UP001223336">
    <property type="component" value="Unassembled WGS sequence"/>
</dbReference>
<proteinExistence type="predicted"/>
<comment type="caution">
    <text evidence="1">The sequence shown here is derived from an EMBL/GenBank/DDBJ whole genome shotgun (WGS) entry which is preliminary data.</text>
</comment>
<reference evidence="1 2" key="1">
    <citation type="submission" date="2023-08" db="EMBL/GenBank/DDBJ databases">
        <title>New molecular markers tilS and rpoB for phylogenetic and monitoring studies of the genus Thiothrix biodiversity.</title>
        <authorList>
            <person name="Ravin N.V."/>
            <person name="Smolyakov D."/>
            <person name="Markov N.D."/>
            <person name="Beletsky A.V."/>
            <person name="Mardanov A.V."/>
            <person name="Rudenko T.S."/>
            <person name="Grabovich M.Y."/>
        </authorList>
    </citation>
    <scope>NUCLEOTIDE SEQUENCE [LARGE SCALE GENOMIC DNA]</scope>
    <source>
        <strain evidence="1 2">H33</strain>
    </source>
</reference>
<feature type="non-terminal residue" evidence="1">
    <location>
        <position position="1"/>
    </location>
</feature>
<name>A0ABU0Y9N7_9GAMM</name>
<protein>
    <submittedName>
        <fullName evidence="1">Uncharacterized protein</fullName>
    </submittedName>
</protein>